<feature type="chain" id="PRO_5032415326" evidence="10">
    <location>
        <begin position="26"/>
        <end position="109"/>
    </location>
</feature>
<proteinExistence type="inferred from homology"/>
<dbReference type="AlphaFoldDB" id="A0A840S368"/>
<dbReference type="GO" id="GO:0005886">
    <property type="term" value="C:plasma membrane"/>
    <property type="evidence" value="ECO:0007669"/>
    <property type="project" value="UniProtKB-SubCell"/>
</dbReference>
<reference evidence="12 13" key="1">
    <citation type="submission" date="2020-08" db="EMBL/GenBank/DDBJ databases">
        <title>Genomic Encyclopedia of Type Strains, Phase IV (KMG-IV): sequencing the most valuable type-strain genomes for metagenomic binning, comparative biology and taxonomic classification.</title>
        <authorList>
            <person name="Goeker M."/>
        </authorList>
    </citation>
    <scope>NUCLEOTIDE SEQUENCE [LARGE SCALE GENOMIC DNA]</scope>
    <source>
        <strain evidence="12 13">DSM 23958</strain>
    </source>
</reference>
<keyword evidence="3" id="KW-0813">Transport</keyword>
<dbReference type="InterPro" id="IPR006260">
    <property type="entry name" value="TonB/TolA_C"/>
</dbReference>
<evidence type="ECO:0000256" key="6">
    <source>
        <dbReference type="ARBA" id="ARBA00022692"/>
    </source>
</evidence>
<protein>
    <submittedName>
        <fullName evidence="12">Protein TonB</fullName>
    </submittedName>
</protein>
<dbReference type="GO" id="GO:0015031">
    <property type="term" value="P:protein transport"/>
    <property type="evidence" value="ECO:0007669"/>
    <property type="project" value="UniProtKB-KW"/>
</dbReference>
<dbReference type="OrthoDB" id="9182849at2"/>
<evidence type="ECO:0000259" key="11">
    <source>
        <dbReference type="PROSITE" id="PS52015"/>
    </source>
</evidence>
<dbReference type="GO" id="GO:0055085">
    <property type="term" value="P:transmembrane transport"/>
    <property type="evidence" value="ECO:0007669"/>
    <property type="project" value="InterPro"/>
</dbReference>
<keyword evidence="9" id="KW-0472">Membrane</keyword>
<feature type="domain" description="TonB C-terminal" evidence="11">
    <location>
        <begin position="22"/>
        <end position="109"/>
    </location>
</feature>
<keyword evidence="13" id="KW-1185">Reference proteome</keyword>
<accession>A0A840S368</accession>
<dbReference type="Pfam" id="PF03544">
    <property type="entry name" value="TonB_C"/>
    <property type="match status" value="1"/>
</dbReference>
<evidence type="ECO:0000256" key="9">
    <source>
        <dbReference type="ARBA" id="ARBA00023136"/>
    </source>
</evidence>
<comment type="similarity">
    <text evidence="2">Belongs to the TonB family.</text>
</comment>
<keyword evidence="7" id="KW-0653">Protein transport</keyword>
<dbReference type="InterPro" id="IPR051045">
    <property type="entry name" value="TonB-dependent_transducer"/>
</dbReference>
<evidence type="ECO:0000256" key="10">
    <source>
        <dbReference type="SAM" id="SignalP"/>
    </source>
</evidence>
<dbReference type="PROSITE" id="PS52015">
    <property type="entry name" value="TONB_CTD"/>
    <property type="match status" value="1"/>
</dbReference>
<evidence type="ECO:0000256" key="4">
    <source>
        <dbReference type="ARBA" id="ARBA00022475"/>
    </source>
</evidence>
<dbReference type="PANTHER" id="PTHR33446">
    <property type="entry name" value="PROTEIN TONB-RELATED"/>
    <property type="match status" value="1"/>
</dbReference>
<evidence type="ECO:0000256" key="2">
    <source>
        <dbReference type="ARBA" id="ARBA00006555"/>
    </source>
</evidence>
<evidence type="ECO:0000256" key="3">
    <source>
        <dbReference type="ARBA" id="ARBA00022448"/>
    </source>
</evidence>
<evidence type="ECO:0000313" key="13">
    <source>
        <dbReference type="Proteomes" id="UP000554837"/>
    </source>
</evidence>
<dbReference type="RefSeq" id="WP_138856836.1">
    <property type="nucleotide sequence ID" value="NZ_CP040709.1"/>
</dbReference>
<keyword evidence="10" id="KW-0732">Signal</keyword>
<organism evidence="12 13">
    <name type="scientific">Inhella inkyongensis</name>
    <dbReference type="NCBI Taxonomy" id="392593"/>
    <lineage>
        <taxon>Bacteria</taxon>
        <taxon>Pseudomonadati</taxon>
        <taxon>Pseudomonadota</taxon>
        <taxon>Betaproteobacteria</taxon>
        <taxon>Burkholderiales</taxon>
        <taxon>Sphaerotilaceae</taxon>
        <taxon>Inhella</taxon>
    </lineage>
</organism>
<keyword evidence="5" id="KW-0997">Cell inner membrane</keyword>
<feature type="signal peptide" evidence="10">
    <location>
        <begin position="1"/>
        <end position="25"/>
    </location>
</feature>
<comment type="caution">
    <text evidence="12">The sequence shown here is derived from an EMBL/GenBank/DDBJ whole genome shotgun (WGS) entry which is preliminary data.</text>
</comment>
<dbReference type="InterPro" id="IPR037682">
    <property type="entry name" value="TonB_C"/>
</dbReference>
<sequence>MSWFARTNAKVLALALILGASTAMAAPKVIKKVPPEFPAEAARKGVNAGSVKAKLTIGPDGSVLEVEIVEAEPKRVFDKASIEALKGWKFEGSGQKETHEIKLVYRNEE</sequence>
<dbReference type="NCBIfam" id="TIGR01352">
    <property type="entry name" value="tonB_Cterm"/>
    <property type="match status" value="1"/>
</dbReference>
<name>A0A840S368_9BURK</name>
<keyword evidence="8" id="KW-1133">Transmembrane helix</keyword>
<evidence type="ECO:0000256" key="8">
    <source>
        <dbReference type="ARBA" id="ARBA00022989"/>
    </source>
</evidence>
<keyword evidence="6" id="KW-0812">Transmembrane</keyword>
<dbReference type="SUPFAM" id="SSF74653">
    <property type="entry name" value="TolA/TonB C-terminal domain"/>
    <property type="match status" value="1"/>
</dbReference>
<gene>
    <name evidence="12" type="ORF">HNQ51_001466</name>
</gene>
<evidence type="ECO:0000256" key="1">
    <source>
        <dbReference type="ARBA" id="ARBA00004383"/>
    </source>
</evidence>
<dbReference type="Gene3D" id="3.30.2420.10">
    <property type="entry name" value="TonB"/>
    <property type="match status" value="1"/>
</dbReference>
<dbReference type="Proteomes" id="UP000554837">
    <property type="component" value="Unassembled WGS sequence"/>
</dbReference>
<comment type="subcellular location">
    <subcellularLocation>
        <location evidence="1">Cell inner membrane</location>
        <topology evidence="1">Single-pass membrane protein</topology>
        <orientation evidence="1">Periplasmic side</orientation>
    </subcellularLocation>
</comment>
<evidence type="ECO:0000256" key="7">
    <source>
        <dbReference type="ARBA" id="ARBA00022927"/>
    </source>
</evidence>
<keyword evidence="4" id="KW-1003">Cell membrane</keyword>
<dbReference type="EMBL" id="JACHHO010000001">
    <property type="protein sequence ID" value="MBB5204173.1"/>
    <property type="molecule type" value="Genomic_DNA"/>
</dbReference>
<evidence type="ECO:0000256" key="5">
    <source>
        <dbReference type="ARBA" id="ARBA00022519"/>
    </source>
</evidence>
<evidence type="ECO:0000313" key="12">
    <source>
        <dbReference type="EMBL" id="MBB5204173.1"/>
    </source>
</evidence>